<feature type="region of interest" description="Disordered" evidence="1">
    <location>
        <begin position="1"/>
        <end position="74"/>
    </location>
</feature>
<feature type="compositionally biased region" description="Low complexity" evidence="1">
    <location>
        <begin position="14"/>
        <end position="32"/>
    </location>
</feature>
<dbReference type="EMBL" id="KV722384">
    <property type="protein sequence ID" value="OCH91495.1"/>
    <property type="molecule type" value="Genomic_DNA"/>
</dbReference>
<feature type="compositionally biased region" description="Polar residues" evidence="1">
    <location>
        <begin position="1"/>
        <end position="13"/>
    </location>
</feature>
<keyword evidence="3" id="KW-1185">Reference proteome</keyword>
<sequence>MSSSDRAQTKSRFLSTGSGSGPRRSPSRQSLSINGRRSPSARGSNLGQSLDDDSGSGRHSLAHELAVALMPEPSSGSKLLAAELGIEYDEGAEGIDQASTEEPNAIEHNGQAHPEDLAPSSFQLPDEHVDSPYLMDAPPDAGLDPDFDVPAPSPRKGHRQPLKDPMIVLSDDLEYTEQFLTRLRRLDTEHDRAAQPPRLEQLASDVIRRINDAAREREGQLRELLEYEREFRRIAGEVNGMDVLGRLDILEDLAESDEQEGESPLDTIQEESLANTSLASEWDVDGDGDAEGERVRLGDEEDEFESMYSGMPTPQATRTSFIVPPVPRGPPTPAYTAVQLGQLRSSTSAAARALASLSEHTQVNAAATTEAGRKIRALKNKLGGWRGEWDSAERSRVRVERWEAGLESEGASGSTTPTRTAAAKRINGKQVVQEHLRAFEEALAEANIKTQAIIAAVAVH</sequence>
<gene>
    <name evidence="2" type="ORF">OBBRIDRAFT_753065</name>
</gene>
<reference evidence="2 3" key="1">
    <citation type="submission" date="2016-07" db="EMBL/GenBank/DDBJ databases">
        <title>Draft genome of the white-rot fungus Obba rivulosa 3A-2.</title>
        <authorList>
            <consortium name="DOE Joint Genome Institute"/>
            <person name="Miettinen O."/>
            <person name="Riley R."/>
            <person name="Acob R."/>
            <person name="Barry K."/>
            <person name="Cullen D."/>
            <person name="De Vries R."/>
            <person name="Hainaut M."/>
            <person name="Hatakka A."/>
            <person name="Henrissat B."/>
            <person name="Hilden K."/>
            <person name="Kuo R."/>
            <person name="Labutti K."/>
            <person name="Lipzen A."/>
            <person name="Makela M.R."/>
            <person name="Sandor L."/>
            <person name="Spatafora J.W."/>
            <person name="Grigoriev I.V."/>
            <person name="Hibbett D.S."/>
        </authorList>
    </citation>
    <scope>NUCLEOTIDE SEQUENCE [LARGE SCALE GENOMIC DNA]</scope>
    <source>
        <strain evidence="2 3">3A-2</strain>
    </source>
</reference>
<dbReference type="AlphaFoldDB" id="A0A8E2DKI2"/>
<evidence type="ECO:0000313" key="3">
    <source>
        <dbReference type="Proteomes" id="UP000250043"/>
    </source>
</evidence>
<evidence type="ECO:0000256" key="1">
    <source>
        <dbReference type="SAM" id="MobiDB-lite"/>
    </source>
</evidence>
<feature type="region of interest" description="Disordered" evidence="1">
    <location>
        <begin position="256"/>
        <end position="292"/>
    </location>
</feature>
<feature type="region of interest" description="Disordered" evidence="1">
    <location>
        <begin position="299"/>
        <end position="318"/>
    </location>
</feature>
<feature type="compositionally biased region" description="Polar residues" evidence="1">
    <location>
        <begin position="33"/>
        <end position="48"/>
    </location>
</feature>
<feature type="region of interest" description="Disordered" evidence="1">
    <location>
        <begin position="107"/>
        <end position="162"/>
    </location>
</feature>
<name>A0A8E2DKI2_9APHY</name>
<dbReference type="Proteomes" id="UP000250043">
    <property type="component" value="Unassembled WGS sequence"/>
</dbReference>
<accession>A0A8E2DKI2</accession>
<protein>
    <submittedName>
        <fullName evidence="2">Uncharacterized protein</fullName>
    </submittedName>
</protein>
<proteinExistence type="predicted"/>
<dbReference type="OrthoDB" id="3364905at2759"/>
<organism evidence="2 3">
    <name type="scientific">Obba rivulosa</name>
    <dbReference type="NCBI Taxonomy" id="1052685"/>
    <lineage>
        <taxon>Eukaryota</taxon>
        <taxon>Fungi</taxon>
        <taxon>Dikarya</taxon>
        <taxon>Basidiomycota</taxon>
        <taxon>Agaricomycotina</taxon>
        <taxon>Agaricomycetes</taxon>
        <taxon>Polyporales</taxon>
        <taxon>Gelatoporiaceae</taxon>
        <taxon>Obba</taxon>
    </lineage>
</organism>
<evidence type="ECO:0000313" key="2">
    <source>
        <dbReference type="EMBL" id="OCH91495.1"/>
    </source>
</evidence>
<feature type="compositionally biased region" description="Polar residues" evidence="1">
    <location>
        <begin position="270"/>
        <end position="279"/>
    </location>
</feature>